<accession>A0A5B7EV31</accession>
<evidence type="ECO:0000313" key="2">
    <source>
        <dbReference type="Proteomes" id="UP000324222"/>
    </source>
</evidence>
<organism evidence="1 2">
    <name type="scientific">Portunus trituberculatus</name>
    <name type="common">Swimming crab</name>
    <name type="synonym">Neptunus trituberculatus</name>
    <dbReference type="NCBI Taxonomy" id="210409"/>
    <lineage>
        <taxon>Eukaryota</taxon>
        <taxon>Metazoa</taxon>
        <taxon>Ecdysozoa</taxon>
        <taxon>Arthropoda</taxon>
        <taxon>Crustacea</taxon>
        <taxon>Multicrustacea</taxon>
        <taxon>Malacostraca</taxon>
        <taxon>Eumalacostraca</taxon>
        <taxon>Eucarida</taxon>
        <taxon>Decapoda</taxon>
        <taxon>Pleocyemata</taxon>
        <taxon>Brachyura</taxon>
        <taxon>Eubrachyura</taxon>
        <taxon>Portunoidea</taxon>
        <taxon>Portunidae</taxon>
        <taxon>Portuninae</taxon>
        <taxon>Portunus</taxon>
    </lineage>
</organism>
<comment type="caution">
    <text evidence="1">The sequence shown here is derived from an EMBL/GenBank/DDBJ whole genome shotgun (WGS) entry which is preliminary data.</text>
</comment>
<dbReference type="OrthoDB" id="3863715at2759"/>
<protein>
    <recommendedName>
        <fullName evidence="3">Nucleic-acid-binding protein from transposon X-element</fullName>
    </recommendedName>
</protein>
<dbReference type="Gene3D" id="4.10.60.10">
    <property type="entry name" value="Zinc finger, CCHC-type"/>
    <property type="match status" value="1"/>
</dbReference>
<sequence>MLRVKIKTKDSKDPRRHSILLQILSNNDIFITKLIPVNDGFVVITSTDEDQDKIFLIQIAKSLEEHKLYPQLPPELRAKRSIIIFNVDPYIYNNTEEEITEELKQQNPWISNINNVFKFPNSKTIKSTFDQAALALKASDQGLRLFHMSIPKHKIQQEKFYEIQTCFRCYVIEDHYTNKCPQNKHFKICSECAGTDHTWRECNSTMKKCIRCDGEHKTLSMKCPIRKAAIKEKREKEKDTTSYANAAKKHNNCPLKCHWATTNIRRQGHTL</sequence>
<evidence type="ECO:0008006" key="3">
    <source>
        <dbReference type="Google" id="ProtNLM"/>
    </source>
</evidence>
<evidence type="ECO:0000313" key="1">
    <source>
        <dbReference type="EMBL" id="MPC38830.1"/>
    </source>
</evidence>
<proteinExistence type="predicted"/>
<reference evidence="1 2" key="1">
    <citation type="submission" date="2019-05" db="EMBL/GenBank/DDBJ databases">
        <title>Another draft genome of Portunus trituberculatus and its Hox gene families provides insights of decapod evolution.</title>
        <authorList>
            <person name="Jeong J.-H."/>
            <person name="Song I."/>
            <person name="Kim S."/>
            <person name="Choi T."/>
            <person name="Kim D."/>
            <person name="Ryu S."/>
            <person name="Kim W."/>
        </authorList>
    </citation>
    <scope>NUCLEOTIDE SEQUENCE [LARGE SCALE GENOMIC DNA]</scope>
    <source>
        <tissue evidence="1">Muscle</tissue>
    </source>
</reference>
<dbReference type="AlphaFoldDB" id="A0A5B7EV31"/>
<keyword evidence="2" id="KW-1185">Reference proteome</keyword>
<dbReference type="Proteomes" id="UP000324222">
    <property type="component" value="Unassembled WGS sequence"/>
</dbReference>
<name>A0A5B7EV31_PORTR</name>
<dbReference type="EMBL" id="VSRR010004183">
    <property type="protein sequence ID" value="MPC38830.1"/>
    <property type="molecule type" value="Genomic_DNA"/>
</dbReference>
<gene>
    <name evidence="1" type="ORF">E2C01_032346</name>
</gene>